<protein>
    <submittedName>
        <fullName evidence="1">Uncharacterized protein</fullName>
    </submittedName>
</protein>
<keyword evidence="2" id="KW-1185">Reference proteome</keyword>
<reference evidence="1" key="1">
    <citation type="submission" date="2023-04" db="EMBL/GenBank/DDBJ databases">
        <title>A chromosome-level genome assembly of the parasitoid wasp Eretmocerus hayati.</title>
        <authorList>
            <person name="Zhong Y."/>
            <person name="Liu S."/>
            <person name="Liu Y."/>
        </authorList>
    </citation>
    <scope>NUCLEOTIDE SEQUENCE</scope>
    <source>
        <strain evidence="1">ZJU_SS_LIU_2023</strain>
    </source>
</reference>
<dbReference type="EMBL" id="CM056743">
    <property type="protein sequence ID" value="KAJ8671665.1"/>
    <property type="molecule type" value="Genomic_DNA"/>
</dbReference>
<name>A0ACC2NK92_9HYME</name>
<comment type="caution">
    <text evidence="1">The sequence shown here is derived from an EMBL/GenBank/DDBJ whole genome shotgun (WGS) entry which is preliminary data.</text>
</comment>
<evidence type="ECO:0000313" key="1">
    <source>
        <dbReference type="EMBL" id="KAJ8671665.1"/>
    </source>
</evidence>
<proteinExistence type="predicted"/>
<dbReference type="Proteomes" id="UP001239111">
    <property type="component" value="Chromosome 3"/>
</dbReference>
<gene>
    <name evidence="1" type="ORF">QAD02_002924</name>
</gene>
<organism evidence="1 2">
    <name type="scientific">Eretmocerus hayati</name>
    <dbReference type="NCBI Taxonomy" id="131215"/>
    <lineage>
        <taxon>Eukaryota</taxon>
        <taxon>Metazoa</taxon>
        <taxon>Ecdysozoa</taxon>
        <taxon>Arthropoda</taxon>
        <taxon>Hexapoda</taxon>
        <taxon>Insecta</taxon>
        <taxon>Pterygota</taxon>
        <taxon>Neoptera</taxon>
        <taxon>Endopterygota</taxon>
        <taxon>Hymenoptera</taxon>
        <taxon>Apocrita</taxon>
        <taxon>Proctotrupomorpha</taxon>
        <taxon>Chalcidoidea</taxon>
        <taxon>Aphelinidae</taxon>
        <taxon>Aphelininae</taxon>
        <taxon>Eretmocerus</taxon>
    </lineage>
</organism>
<evidence type="ECO:0000313" key="2">
    <source>
        <dbReference type="Proteomes" id="UP001239111"/>
    </source>
</evidence>
<sequence>MIDEVEIIGEAGPSILPREAEQEIGSKSPQYIYLLSSDDSDDEVKDITPRPDTPIPRSFNESKAPTSRYLKRKVKMGSNSCNTKSTRENDENGRMRIEVKPVSSCAGESSKEGELGGEVSNSPLATNTQQDNRVEVEVLVCDCTNPDAHGEGDVIFVSPPQPNTSQNPSSRDSEEEVEVLDYIYDCIIKSNDHGEAPPSTPPNSETDDAEEDVKVVD</sequence>
<accession>A0ACC2NK92</accession>